<protein>
    <submittedName>
        <fullName evidence="1">Jg12963 protein</fullName>
    </submittedName>
</protein>
<dbReference type="OrthoDB" id="407509at2759"/>
<dbReference type="Proteomes" id="UP000838756">
    <property type="component" value="Unassembled WGS sequence"/>
</dbReference>
<organism evidence="1 2">
    <name type="scientific">Pararge aegeria aegeria</name>
    <dbReference type="NCBI Taxonomy" id="348720"/>
    <lineage>
        <taxon>Eukaryota</taxon>
        <taxon>Metazoa</taxon>
        <taxon>Ecdysozoa</taxon>
        <taxon>Arthropoda</taxon>
        <taxon>Hexapoda</taxon>
        <taxon>Insecta</taxon>
        <taxon>Pterygota</taxon>
        <taxon>Neoptera</taxon>
        <taxon>Endopterygota</taxon>
        <taxon>Lepidoptera</taxon>
        <taxon>Glossata</taxon>
        <taxon>Ditrysia</taxon>
        <taxon>Papilionoidea</taxon>
        <taxon>Nymphalidae</taxon>
        <taxon>Satyrinae</taxon>
        <taxon>Satyrini</taxon>
        <taxon>Parargina</taxon>
        <taxon>Pararge</taxon>
    </lineage>
</organism>
<comment type="caution">
    <text evidence="1">The sequence shown here is derived from an EMBL/GenBank/DDBJ whole genome shotgun (WGS) entry which is preliminary data.</text>
</comment>
<proteinExistence type="predicted"/>
<evidence type="ECO:0000313" key="1">
    <source>
        <dbReference type="EMBL" id="CAH2242382.1"/>
    </source>
</evidence>
<evidence type="ECO:0000313" key="2">
    <source>
        <dbReference type="Proteomes" id="UP000838756"/>
    </source>
</evidence>
<dbReference type="AlphaFoldDB" id="A0A8S4RXN1"/>
<dbReference type="EMBL" id="CAKXAJ010025642">
    <property type="protein sequence ID" value="CAH2242382.1"/>
    <property type="molecule type" value="Genomic_DNA"/>
</dbReference>
<accession>A0A8S4RXN1</accession>
<name>A0A8S4RXN1_9NEOP</name>
<reference evidence="1" key="1">
    <citation type="submission" date="2022-03" db="EMBL/GenBank/DDBJ databases">
        <authorList>
            <person name="Lindestad O."/>
        </authorList>
    </citation>
    <scope>NUCLEOTIDE SEQUENCE</scope>
</reference>
<gene>
    <name evidence="1" type="primary">jg12963</name>
    <name evidence="1" type="ORF">PAEG_LOCUS18705</name>
</gene>
<sequence>MHSLTSCEAEVAMGGTHCSKNRWTLSSKVLEWQPRTGIRSVGRPPTTWTDDIKPVDWSRWIQAAQNRGVWNALQKTYFQQWTSIGLDDDDDI</sequence>
<keyword evidence="2" id="KW-1185">Reference proteome</keyword>